<gene>
    <name evidence="1" type="ORF">CYFUS_001295</name>
</gene>
<dbReference type="CDD" id="cd07067">
    <property type="entry name" value="HP_PGM_like"/>
    <property type="match status" value="1"/>
</dbReference>
<dbReference type="Pfam" id="PF00300">
    <property type="entry name" value="His_Phos_1"/>
    <property type="match status" value="1"/>
</dbReference>
<dbReference type="SMART" id="SM00855">
    <property type="entry name" value="PGAM"/>
    <property type="match status" value="1"/>
</dbReference>
<name>A0A250IXI3_9BACT</name>
<dbReference type="PANTHER" id="PTHR48100:SF1">
    <property type="entry name" value="HISTIDINE PHOSPHATASE FAMILY PROTEIN-RELATED"/>
    <property type="match status" value="1"/>
</dbReference>
<evidence type="ECO:0008006" key="3">
    <source>
        <dbReference type="Google" id="ProtNLM"/>
    </source>
</evidence>
<evidence type="ECO:0000313" key="1">
    <source>
        <dbReference type="EMBL" id="ATB35881.1"/>
    </source>
</evidence>
<proteinExistence type="predicted"/>
<dbReference type="GO" id="GO:0005737">
    <property type="term" value="C:cytoplasm"/>
    <property type="evidence" value="ECO:0007669"/>
    <property type="project" value="TreeGrafter"/>
</dbReference>
<organism evidence="1 2">
    <name type="scientific">Cystobacter fuscus</name>
    <dbReference type="NCBI Taxonomy" id="43"/>
    <lineage>
        <taxon>Bacteria</taxon>
        <taxon>Pseudomonadati</taxon>
        <taxon>Myxococcota</taxon>
        <taxon>Myxococcia</taxon>
        <taxon>Myxococcales</taxon>
        <taxon>Cystobacterineae</taxon>
        <taxon>Archangiaceae</taxon>
        <taxon>Cystobacter</taxon>
    </lineage>
</organism>
<evidence type="ECO:0000313" key="2">
    <source>
        <dbReference type="Proteomes" id="UP000217257"/>
    </source>
</evidence>
<dbReference type="Proteomes" id="UP000217257">
    <property type="component" value="Chromosome"/>
</dbReference>
<sequence>MTDTRPTVVLLVRHADVHNPRQVFYGRLPGFRLSDLGLKQANFLAEHLASEPIRVFYTSPLLRARQTAAVLARRHPGIAIHRVMDLQEVRTRWMGAPVDEVPIFGNLYEPPRDPGDETIAQLAERVSQTLLRIARKHPGQVVCCVSHGDAISSANSLFRGLPPELVSIRGDYSAQQCSVTRLTFTPSSELPVLEYRDVMAELAPELSVRR</sequence>
<dbReference type="KEGG" id="cfus:CYFUS_001295"/>
<dbReference type="RefSeq" id="WP_095984445.1">
    <property type="nucleotide sequence ID" value="NZ_CP022098.1"/>
</dbReference>
<accession>A0A250IXI3</accession>
<reference evidence="1 2" key="1">
    <citation type="submission" date="2017-06" db="EMBL/GenBank/DDBJ databases">
        <title>Sequencing and comparative analysis of myxobacterial genomes.</title>
        <authorList>
            <person name="Rupp O."/>
            <person name="Goesmann A."/>
            <person name="Sogaard-Andersen L."/>
        </authorList>
    </citation>
    <scope>NUCLEOTIDE SEQUENCE [LARGE SCALE GENOMIC DNA]</scope>
    <source>
        <strain evidence="1 2">DSM 52655</strain>
    </source>
</reference>
<dbReference type="InterPro" id="IPR029033">
    <property type="entry name" value="His_PPase_superfam"/>
</dbReference>
<dbReference type="InterPro" id="IPR013078">
    <property type="entry name" value="His_Pase_superF_clade-1"/>
</dbReference>
<dbReference type="InterPro" id="IPR050275">
    <property type="entry name" value="PGM_Phosphatase"/>
</dbReference>
<dbReference type="Gene3D" id="3.40.50.1240">
    <property type="entry name" value="Phosphoglycerate mutase-like"/>
    <property type="match status" value="1"/>
</dbReference>
<dbReference type="GO" id="GO:0016791">
    <property type="term" value="F:phosphatase activity"/>
    <property type="evidence" value="ECO:0007669"/>
    <property type="project" value="TreeGrafter"/>
</dbReference>
<dbReference type="PANTHER" id="PTHR48100">
    <property type="entry name" value="BROAD-SPECIFICITY PHOSPHATASE YOR283W-RELATED"/>
    <property type="match status" value="1"/>
</dbReference>
<dbReference type="EMBL" id="CP022098">
    <property type="protein sequence ID" value="ATB35881.1"/>
    <property type="molecule type" value="Genomic_DNA"/>
</dbReference>
<dbReference type="SUPFAM" id="SSF53254">
    <property type="entry name" value="Phosphoglycerate mutase-like"/>
    <property type="match status" value="1"/>
</dbReference>
<protein>
    <recommendedName>
        <fullName evidence="3">Phosphoglycerate mutase</fullName>
    </recommendedName>
</protein>
<dbReference type="AlphaFoldDB" id="A0A250IXI3"/>